<dbReference type="Proteomes" id="UP000886523">
    <property type="component" value="Unassembled WGS sequence"/>
</dbReference>
<dbReference type="EMBL" id="MU129011">
    <property type="protein sequence ID" value="KAF9510748.1"/>
    <property type="molecule type" value="Genomic_DNA"/>
</dbReference>
<dbReference type="InterPro" id="IPR011430">
    <property type="entry name" value="UTP20_N"/>
</dbReference>
<dbReference type="Pfam" id="PF07539">
    <property type="entry name" value="UTP20_N"/>
    <property type="match status" value="1"/>
</dbReference>
<dbReference type="Gene3D" id="1.25.10.10">
    <property type="entry name" value="Leucine-rich Repeat Variant"/>
    <property type="match status" value="1"/>
</dbReference>
<evidence type="ECO:0008006" key="7">
    <source>
        <dbReference type="Google" id="ProtNLM"/>
    </source>
</evidence>
<protein>
    <recommendedName>
        <fullName evidence="7">U3 small nucleolar RNA-associated protein 20</fullName>
    </recommendedName>
</protein>
<feature type="compositionally biased region" description="Basic and acidic residues" evidence="1">
    <location>
        <begin position="2583"/>
        <end position="2601"/>
    </location>
</feature>
<feature type="region of interest" description="Disordered" evidence="1">
    <location>
        <begin position="2554"/>
        <end position="2601"/>
    </location>
</feature>
<organism evidence="5 6">
    <name type="scientific">Hydnum rufescens UP504</name>
    <dbReference type="NCBI Taxonomy" id="1448309"/>
    <lineage>
        <taxon>Eukaryota</taxon>
        <taxon>Fungi</taxon>
        <taxon>Dikarya</taxon>
        <taxon>Basidiomycota</taxon>
        <taxon>Agaricomycotina</taxon>
        <taxon>Agaricomycetes</taxon>
        <taxon>Cantharellales</taxon>
        <taxon>Hydnaceae</taxon>
        <taxon>Hydnum</taxon>
    </lineage>
</organism>
<dbReference type="Pfam" id="PF23099">
    <property type="entry name" value="UTP20_C"/>
    <property type="match status" value="1"/>
</dbReference>
<dbReference type="PANTHER" id="PTHR17695:SF11">
    <property type="entry name" value="SMALL SUBUNIT PROCESSOME COMPONENT 20 HOMOLOG"/>
    <property type="match status" value="1"/>
</dbReference>
<accession>A0A9P6ARR6</accession>
<proteinExistence type="predicted"/>
<evidence type="ECO:0000313" key="6">
    <source>
        <dbReference type="Proteomes" id="UP000886523"/>
    </source>
</evidence>
<name>A0A9P6ARR6_9AGAM</name>
<comment type="caution">
    <text evidence="5">The sequence shown here is derived from an EMBL/GenBank/DDBJ whole genome shotgun (WGS) entry which is preliminary data.</text>
</comment>
<feature type="compositionally biased region" description="Basic residues" evidence="1">
    <location>
        <begin position="2565"/>
        <end position="2582"/>
    </location>
</feature>
<keyword evidence="6" id="KW-1185">Reference proteome</keyword>
<dbReference type="InterPro" id="IPR011989">
    <property type="entry name" value="ARM-like"/>
</dbReference>
<dbReference type="OrthoDB" id="360653at2759"/>
<feature type="domain" description="U3 small nucleolar RNA-associated protein 20 C-terminal" evidence="4">
    <location>
        <begin position="2465"/>
        <end position="2584"/>
    </location>
</feature>
<dbReference type="GO" id="GO:0030686">
    <property type="term" value="C:90S preribosome"/>
    <property type="evidence" value="ECO:0007669"/>
    <property type="project" value="TreeGrafter"/>
</dbReference>
<dbReference type="Pfam" id="PF20416">
    <property type="entry name" value="UTP20"/>
    <property type="match status" value="1"/>
</dbReference>
<dbReference type="InterPro" id="IPR016024">
    <property type="entry name" value="ARM-type_fold"/>
</dbReference>
<dbReference type="GO" id="GO:0032040">
    <property type="term" value="C:small-subunit processome"/>
    <property type="evidence" value="ECO:0007669"/>
    <property type="project" value="TreeGrafter"/>
</dbReference>
<gene>
    <name evidence="5" type="ORF">BS47DRAFT_1395721</name>
</gene>
<dbReference type="InterPro" id="IPR057525">
    <property type="entry name" value="UTP20_C"/>
</dbReference>
<evidence type="ECO:0000259" key="2">
    <source>
        <dbReference type="Pfam" id="PF07539"/>
    </source>
</evidence>
<evidence type="ECO:0000259" key="4">
    <source>
        <dbReference type="Pfam" id="PF23099"/>
    </source>
</evidence>
<dbReference type="InterPro" id="IPR046523">
    <property type="entry name" value="UTP20_dom"/>
</dbReference>
<evidence type="ECO:0000256" key="1">
    <source>
        <dbReference type="SAM" id="MobiDB-lite"/>
    </source>
</evidence>
<feature type="domain" description="U3 small nucleolar RNA-associated protein 20 N-terminal" evidence="2">
    <location>
        <begin position="836"/>
        <end position="1458"/>
    </location>
</feature>
<dbReference type="PANTHER" id="PTHR17695">
    <property type="entry name" value="SMALL SUBUNIT PROCESSOME COMPONENT 20 HOMOLOG"/>
    <property type="match status" value="1"/>
</dbReference>
<dbReference type="SUPFAM" id="SSF48371">
    <property type="entry name" value="ARM repeat"/>
    <property type="match status" value="2"/>
</dbReference>
<evidence type="ECO:0000259" key="3">
    <source>
        <dbReference type="Pfam" id="PF20416"/>
    </source>
</evidence>
<reference evidence="5" key="1">
    <citation type="journal article" date="2020" name="Nat. Commun.">
        <title>Large-scale genome sequencing of mycorrhizal fungi provides insights into the early evolution of symbiotic traits.</title>
        <authorList>
            <person name="Miyauchi S."/>
            <person name="Kiss E."/>
            <person name="Kuo A."/>
            <person name="Drula E."/>
            <person name="Kohler A."/>
            <person name="Sanchez-Garcia M."/>
            <person name="Morin E."/>
            <person name="Andreopoulos B."/>
            <person name="Barry K.W."/>
            <person name="Bonito G."/>
            <person name="Buee M."/>
            <person name="Carver A."/>
            <person name="Chen C."/>
            <person name="Cichocki N."/>
            <person name="Clum A."/>
            <person name="Culley D."/>
            <person name="Crous P.W."/>
            <person name="Fauchery L."/>
            <person name="Girlanda M."/>
            <person name="Hayes R.D."/>
            <person name="Keri Z."/>
            <person name="LaButti K."/>
            <person name="Lipzen A."/>
            <person name="Lombard V."/>
            <person name="Magnuson J."/>
            <person name="Maillard F."/>
            <person name="Murat C."/>
            <person name="Nolan M."/>
            <person name="Ohm R.A."/>
            <person name="Pangilinan J."/>
            <person name="Pereira M.F."/>
            <person name="Perotto S."/>
            <person name="Peter M."/>
            <person name="Pfister S."/>
            <person name="Riley R."/>
            <person name="Sitrit Y."/>
            <person name="Stielow J.B."/>
            <person name="Szollosi G."/>
            <person name="Zifcakova L."/>
            <person name="Stursova M."/>
            <person name="Spatafora J.W."/>
            <person name="Tedersoo L."/>
            <person name="Vaario L.M."/>
            <person name="Yamada A."/>
            <person name="Yan M."/>
            <person name="Wang P."/>
            <person name="Xu J."/>
            <person name="Bruns T."/>
            <person name="Baldrian P."/>
            <person name="Vilgalys R."/>
            <person name="Dunand C."/>
            <person name="Henrissat B."/>
            <person name="Grigoriev I.V."/>
            <person name="Hibbett D."/>
            <person name="Nagy L.G."/>
            <person name="Martin F.M."/>
        </authorList>
    </citation>
    <scope>NUCLEOTIDE SEQUENCE</scope>
    <source>
        <strain evidence="5">UP504</strain>
    </source>
</reference>
<sequence>METLAASPPPPKKRFTFKSYEQSLKSVHLPSPTAQTAFDEDLPDNSSHFRTHLEQLQQLSLAPSFVAYADHVHSLSESFPLLLHNWKDVTESWLVTSRAAGEAKDDGEGYKPLLQLLKALAHDLRTTMMPMYLPLIKELLPLLLRKLNPAASEELLATLLAIFKYILIPSLPSPMLRDTWRQLRHPFIESSNDGRRMLGEVWGAVIRRLPSDERTKMVSMMLYSLLEEPELRDSITWAFVAACQSPSRSLHQCTSALLSDCIDVHLTTEDPSETGTILRRILTSFNHHVPGPEQYQPVSNVIVERLQAIVSSLDSNESSSEQLKRMFALAETPCVVRNGSRMKQEQISMILAVLTNLDISTLKKVEGEYGSLLFSALVVCEMAVWMGNGRKAVERAWEIESVGLRIAGSLSDVDWAGWTAIMLPSVINNLPVTLTSDGPNSASALRLLAFLHEAGRLQSVPNQWFLRIAEWVEINLAKWQYSEDQIIQLVHILSLLPVLPIAEMELVPSIAGIVNDMLTYSPETSGVYWTPRNTTAALAECLVALSRLPPAQREVDIIEYSSWLDILTLRWSSNAAVMEALLMLSLARRAFGSISEEALCRRFDSAIMSHDRRLRLNALRMINAHSGIHGESAAPPSTVRACLLAEEVVLDVAGVRDRVLKTGKVASSILERDVLLATRWLLAQLKINLRPLWAPAAEAISSLLDRFPDTVWPLVFAELQKASRKDQAELGSGVPEWSSNFGSPEEEQAFDHEAEKSWRCPTGHRLRIIIWKWQKPPIEAATKYLIQMQRSRDRLDLRNYEMQVIEAISKSPASTAKNSRVFVPFFLELASEQLPRPRLKAYLILISKFGNPKALYSTSSLHAIHYSLLSSPDRTLQLLALDCVMAYRSPALLRHESRLRTIVDEMKWRDELAFLSIQEEVEDGHRKELVDVLIRLLYGIMADHKGQNRGADRRGAVLSALTPCTGEELDTLVQLMLEPFGVKIPVAPLSRDFSFNGIGQASVGQQAGYLHLLGDVLRHLGPQLIKHWPALLSTTLEILDIVQGNLTKEVKSDDGKKPIVSADTDLELIDDDGTERLDDPAAREPHKSSRPLRQMGLRRLADFFKAPVTTFDFAPYMKAAFSSFISPRLANLERENTQAPSALLELLGTWSASPQTAVFLVDYDSRVLPKLYQCLSSVNVKAAVVSKVLDVIERILILSSDDERVASTVLQPHNTTLLEQLCLMFERVSRSQFKADQLTQRYIGILSSLSGYIRDKDQASRLLGLLSPLLRKPAKLVPEKIKTDLLQVTRHLMHLVPQCQDPSCMLYQETYEMLTGLFQSLRGRQARTELMAAFEQLASVDPSLRPLVGVLIDLNSFSIKRLDEPDFERRLDAFTRLNESLYNTLSTRGWLAVIFTMLFHIQDPEELAVRNSAAFSLHRFIDTVSASKEKEDALDWISLEVVLTHILYPALRNGLRSKFELVRSEILGVIARAIDKCATIPVFQEMRSLLADGDAEANFFNNIYHIQTHRRTRALRRLAQYCHDGRIRSSTISGLFVPLVGHFVANADVDHHLVNEAIITIGHLAGGLTWSAYNALVQQHLKEAKEKNGQEKIHVRTLVSILDSFQFQLDDIMDDDVEPVGEVGVREKPPAAGDLSPALSPSMRMKITDAVSQRLLPALLQFMEKRDEAEDSLRIPISVGIVRVAQHLPESTRMPQIEKLITVLSQALRSKSQETRDMVRETMCKIAVMLGAQMLPAIIRELRAALARGPQLHVLAFVTYTVLAHITSSEHVGAFGNLDDSVDGVAHIAAEVIFGLSGRDVHSEDFRTKMREVRGSATRGLDTFAIMAKYISPPKISGLLTPIRAIMHETEAVKVMQKVDDVLRRVASGLNGNAHLTPSQLLVLCHTFLSQNAKFLRQESGRPAKRRKTDFDVQMKRTDAANEDCYANNSHKFVAFGLDLFVTAFRRSLFDFNDRDVISRLEPMVGVIGNTLYSIDAHVVVLGLRAAAAIVRCPVSSISKSLPVYQRQILAIIRQAGTTESDVVQNAFKSLAIIIRDCPEASVQANDLTYLLEVLAPDLEEKDRQVALFALLRAIVSRKFVVPEIYDIMDKVAEIIVTNQSTQVQELCRGIYLQFLLDYPQGKGRLRTQMTFLAKNLSYVFESGRQSVMELLSAIFSKFESKLVYEYSDLFFVALFMVIANDDSAKCRAMAGELIKALFIRLDKHHREIVMDHLRTWACQKSQSSLLRTVAQVYGLLVDVLAADAPAHMAFIINVLNGILETSAAILRGLELPDDDVENVDTPEIEWQLPYQSLSSLLKIVRISSDFVRVPGRIRWDCISAHTLFPHTWVRLASSRLIGFLFNAFPIGPPSPVLPASHPLSRDGFMDVARKLCTQLRSPNLDDTLSLQLVKNLFYVGKCFHTWSRLQSTPTQLMEESDEEGDELALHILLAGIEHQQRSSLFLPSSLFALADSLWLKESWVYHILSIFRWFAAMTNHMSSDDVESFLTHILSPVYRILEDDTIRDVRMDELKTLAQELQTLVQEKMGPTKFSATYNKIRQRVLSVRRERKSARAIQATSDPVQAARRKTQRNIAKKGSRKRKNQEFTNEKIKQGLKRPRFE</sequence>
<dbReference type="InterPro" id="IPR052575">
    <property type="entry name" value="SSU_processome_comp_20"/>
</dbReference>
<evidence type="ECO:0000313" key="5">
    <source>
        <dbReference type="EMBL" id="KAF9510748.1"/>
    </source>
</evidence>
<feature type="domain" description="U3 small nucleolar RNA-associated protein 20" evidence="3">
    <location>
        <begin position="1666"/>
        <end position="1888"/>
    </location>
</feature>